<feature type="region of interest" description="Disordered" evidence="2">
    <location>
        <begin position="245"/>
        <end position="264"/>
    </location>
</feature>
<gene>
    <name evidence="4" type="ORF">POLS_LOCUS7877</name>
</gene>
<dbReference type="InterPro" id="IPR029069">
    <property type="entry name" value="HotDog_dom_sf"/>
</dbReference>
<dbReference type="OrthoDB" id="265761at2759"/>
<keyword evidence="3" id="KW-1133">Transmembrane helix</keyword>
<dbReference type="PANTHER" id="PTHR12475:SF4">
    <property type="entry name" value="PROTEIN THEM6"/>
    <property type="match status" value="1"/>
</dbReference>
<dbReference type="Proteomes" id="UP001153618">
    <property type="component" value="Unassembled WGS sequence"/>
</dbReference>
<sequence>MIEDYWASISSIDRWKILLTIFLVINFKSLPFVFHYRIFRPIIHSLFRKKQSHQFLSDHAQDKESPLVFRPCITSTYTPLLEADYNLHKSNSTYFTDLDASRSHLLSYLCHYGIRIVDQELTAEGKLGMMAAIIGSVTTSFKKEIKIFQQYEVWSRILTWDRKWLYIVTHFVRKGTVKQDIHTETGKFPRACDPHKVNSKDNSAQPVVFATSVSKYVFKKGRLTVPPERLLRTSGLLGDMGKGEEVHTQNQESQLKSVDPKADKENEHVADLEIGQAIEKERLRGLRYAESWDELEPLHGELLRGNETSSSIKAIGHFSDLAGYGISYK</sequence>
<keyword evidence="3" id="KW-0812">Transmembrane</keyword>
<evidence type="ECO:0000313" key="5">
    <source>
        <dbReference type="Proteomes" id="UP001153618"/>
    </source>
</evidence>
<evidence type="ECO:0000313" key="4">
    <source>
        <dbReference type="EMBL" id="CAG8213061.1"/>
    </source>
</evidence>
<dbReference type="Pfam" id="PF13279">
    <property type="entry name" value="4HBT_2"/>
    <property type="match status" value="1"/>
</dbReference>
<keyword evidence="5" id="KW-1185">Reference proteome</keyword>
<evidence type="ECO:0008006" key="6">
    <source>
        <dbReference type="Google" id="ProtNLM"/>
    </source>
</evidence>
<keyword evidence="3" id="KW-0472">Membrane</keyword>
<accession>A0A9W4I332</accession>
<dbReference type="SUPFAM" id="SSF54637">
    <property type="entry name" value="Thioesterase/thiol ester dehydrase-isomerase"/>
    <property type="match status" value="1"/>
</dbReference>
<evidence type="ECO:0000256" key="3">
    <source>
        <dbReference type="SAM" id="Phobius"/>
    </source>
</evidence>
<dbReference type="InterPro" id="IPR051490">
    <property type="entry name" value="THEM6_lcsJ_thioesterase"/>
</dbReference>
<dbReference type="AlphaFoldDB" id="A0A9W4I332"/>
<comment type="similarity">
    <text evidence="1">Belongs to the lcsJ thioesterase family.</text>
</comment>
<comment type="caution">
    <text evidence="4">The sequence shown here is derived from an EMBL/GenBank/DDBJ whole genome shotgun (WGS) entry which is preliminary data.</text>
</comment>
<dbReference type="PANTHER" id="PTHR12475">
    <property type="match status" value="1"/>
</dbReference>
<evidence type="ECO:0000256" key="2">
    <source>
        <dbReference type="SAM" id="MobiDB-lite"/>
    </source>
</evidence>
<reference evidence="4" key="1">
    <citation type="submission" date="2021-07" db="EMBL/GenBank/DDBJ databases">
        <authorList>
            <person name="Branca A.L. A."/>
        </authorList>
    </citation>
    <scope>NUCLEOTIDE SEQUENCE</scope>
</reference>
<organism evidence="4 5">
    <name type="scientific">Penicillium olsonii</name>
    <dbReference type="NCBI Taxonomy" id="99116"/>
    <lineage>
        <taxon>Eukaryota</taxon>
        <taxon>Fungi</taxon>
        <taxon>Dikarya</taxon>
        <taxon>Ascomycota</taxon>
        <taxon>Pezizomycotina</taxon>
        <taxon>Eurotiomycetes</taxon>
        <taxon>Eurotiomycetidae</taxon>
        <taxon>Eurotiales</taxon>
        <taxon>Aspergillaceae</taxon>
        <taxon>Penicillium</taxon>
    </lineage>
</organism>
<proteinExistence type="inferred from homology"/>
<name>A0A9W4I332_PENOL</name>
<evidence type="ECO:0000256" key="1">
    <source>
        <dbReference type="ARBA" id="ARBA00038476"/>
    </source>
</evidence>
<dbReference type="EMBL" id="CAJVOS010000049">
    <property type="protein sequence ID" value="CAG8213061.1"/>
    <property type="molecule type" value="Genomic_DNA"/>
</dbReference>
<protein>
    <recommendedName>
        <fullName evidence="6">Capsule polysaccharide biosynthesis protein</fullName>
    </recommendedName>
</protein>
<feature type="transmembrane region" description="Helical" evidence="3">
    <location>
        <begin position="17"/>
        <end position="39"/>
    </location>
</feature>